<name>A0ABS9XDS7_9ACTN</name>
<comment type="caution">
    <text evidence="1">The sequence shown here is derived from an EMBL/GenBank/DDBJ whole genome shotgun (WGS) entry which is preliminary data.</text>
</comment>
<keyword evidence="2" id="KW-1185">Reference proteome</keyword>
<reference evidence="1" key="1">
    <citation type="submission" date="2022-03" db="EMBL/GenBank/DDBJ databases">
        <title>Streptomyces 7R015 and 7R016 isolated from Barleria lupulina in Thailand.</title>
        <authorList>
            <person name="Kanchanasin P."/>
            <person name="Phongsopitanun W."/>
            <person name="Tanasupawat S."/>
        </authorList>
    </citation>
    <scope>NUCLEOTIDE SEQUENCE</scope>
    <source>
        <strain evidence="1">7R016</strain>
    </source>
</reference>
<evidence type="ECO:0000313" key="1">
    <source>
        <dbReference type="EMBL" id="MCI3240242.1"/>
    </source>
</evidence>
<accession>A0ABS9XDS7</accession>
<proteinExistence type="predicted"/>
<protein>
    <submittedName>
        <fullName evidence="1">Uncharacterized protein</fullName>
    </submittedName>
</protein>
<dbReference type="EMBL" id="JALDAX010000003">
    <property type="protein sequence ID" value="MCI3240242.1"/>
    <property type="molecule type" value="Genomic_DNA"/>
</dbReference>
<evidence type="ECO:0000313" key="2">
    <source>
        <dbReference type="Proteomes" id="UP001165270"/>
    </source>
</evidence>
<organism evidence="1 2">
    <name type="scientific">Streptomyces spinosisporus</name>
    <dbReference type="NCBI Taxonomy" id="2927582"/>
    <lineage>
        <taxon>Bacteria</taxon>
        <taxon>Bacillati</taxon>
        <taxon>Actinomycetota</taxon>
        <taxon>Actinomycetes</taxon>
        <taxon>Kitasatosporales</taxon>
        <taxon>Streptomycetaceae</taxon>
        <taxon>Streptomyces</taxon>
    </lineage>
</organism>
<dbReference type="RefSeq" id="WP_242709311.1">
    <property type="nucleotide sequence ID" value="NZ_JALDAX010000003.1"/>
</dbReference>
<gene>
    <name evidence="1" type="ORF">MQN93_10960</name>
</gene>
<sequence>MSAYAKAYRALTSGRALRPGEAALLLADLRKEFGTELADAIEQQLAGKYRRTDTDTDAAFKRKQRAYGAAMRVVNTVRHLAAAPLRPTLPHQRDNRSTS</sequence>
<dbReference type="Proteomes" id="UP001165270">
    <property type="component" value="Unassembled WGS sequence"/>
</dbReference>